<dbReference type="PROSITE" id="PS50109">
    <property type="entry name" value="HIS_KIN"/>
    <property type="match status" value="1"/>
</dbReference>
<dbReference type="InterPro" id="IPR036097">
    <property type="entry name" value="HisK_dim/P_sf"/>
</dbReference>
<keyword evidence="7" id="KW-0902">Two-component regulatory system</keyword>
<name>A0A9D2JDM4_9ACTN</name>
<dbReference type="PRINTS" id="PR00344">
    <property type="entry name" value="BCTRLSENSOR"/>
</dbReference>
<evidence type="ECO:0000256" key="4">
    <source>
        <dbReference type="ARBA" id="ARBA00022553"/>
    </source>
</evidence>
<sequence>MVRWGSRAARERDLARLAELIDRSSVAPVARARLESADPALVALARAIDRRLDSEAEREAARRAADERFREQLAALSHDIRTPLAGAQGYLQLAERATDEAERSRYLARAAERLGAMRALTDDLFAYARAADPSWEPELVPCDLADIVAGALAARYEAFAARGWEPDVRLEEAACVLAAPDELERVVANLLDNALAHGSGAPHVRMAGPALTVENPMGPDAAARLDPARLTERFYQGDPSRAGQGTGLGLAVARALAESMGGTLSVGVVAGEHPTFSARLELRPAP</sequence>
<organism evidence="9 10">
    <name type="scientific">Candidatus Olsenella pullistercoris</name>
    <dbReference type="NCBI Taxonomy" id="2838712"/>
    <lineage>
        <taxon>Bacteria</taxon>
        <taxon>Bacillati</taxon>
        <taxon>Actinomycetota</taxon>
        <taxon>Coriobacteriia</taxon>
        <taxon>Coriobacteriales</taxon>
        <taxon>Atopobiaceae</taxon>
        <taxon>Olsenella</taxon>
    </lineage>
</organism>
<reference evidence="9" key="1">
    <citation type="journal article" date="2021" name="PeerJ">
        <title>Extensive microbial diversity within the chicken gut microbiome revealed by metagenomics and culture.</title>
        <authorList>
            <person name="Gilroy R."/>
            <person name="Ravi A."/>
            <person name="Getino M."/>
            <person name="Pursley I."/>
            <person name="Horton D.L."/>
            <person name="Alikhan N.F."/>
            <person name="Baker D."/>
            <person name="Gharbi K."/>
            <person name="Hall N."/>
            <person name="Watson M."/>
            <person name="Adriaenssens E.M."/>
            <person name="Foster-Nyarko E."/>
            <person name="Jarju S."/>
            <person name="Secka A."/>
            <person name="Antonio M."/>
            <person name="Oren A."/>
            <person name="Chaudhuri R.R."/>
            <person name="La Ragione R."/>
            <person name="Hildebrand F."/>
            <person name="Pallen M.J."/>
        </authorList>
    </citation>
    <scope>NUCLEOTIDE SEQUENCE</scope>
    <source>
        <strain evidence="9">ChiHjej12B11-14209</strain>
    </source>
</reference>
<dbReference type="InterPro" id="IPR005467">
    <property type="entry name" value="His_kinase_dom"/>
</dbReference>
<dbReference type="GO" id="GO:0005886">
    <property type="term" value="C:plasma membrane"/>
    <property type="evidence" value="ECO:0007669"/>
    <property type="project" value="UniProtKB-SubCell"/>
</dbReference>
<dbReference type="SMART" id="SM00388">
    <property type="entry name" value="HisKA"/>
    <property type="match status" value="1"/>
</dbReference>
<proteinExistence type="predicted"/>
<dbReference type="InterPro" id="IPR004358">
    <property type="entry name" value="Sig_transdc_His_kin-like_C"/>
</dbReference>
<dbReference type="CDD" id="cd00082">
    <property type="entry name" value="HisKA"/>
    <property type="match status" value="1"/>
</dbReference>
<evidence type="ECO:0000259" key="8">
    <source>
        <dbReference type="PROSITE" id="PS50109"/>
    </source>
</evidence>
<evidence type="ECO:0000256" key="7">
    <source>
        <dbReference type="ARBA" id="ARBA00023012"/>
    </source>
</evidence>
<dbReference type="SMART" id="SM00387">
    <property type="entry name" value="HATPase_c"/>
    <property type="match status" value="1"/>
</dbReference>
<dbReference type="InterPro" id="IPR036890">
    <property type="entry name" value="HATPase_C_sf"/>
</dbReference>
<comment type="caution">
    <text evidence="9">The sequence shown here is derived from an EMBL/GenBank/DDBJ whole genome shotgun (WGS) entry which is preliminary data.</text>
</comment>
<dbReference type="GO" id="GO:0000155">
    <property type="term" value="F:phosphorelay sensor kinase activity"/>
    <property type="evidence" value="ECO:0007669"/>
    <property type="project" value="InterPro"/>
</dbReference>
<dbReference type="Gene3D" id="3.30.565.10">
    <property type="entry name" value="Histidine kinase-like ATPase, C-terminal domain"/>
    <property type="match status" value="1"/>
</dbReference>
<dbReference type="PANTHER" id="PTHR43711">
    <property type="entry name" value="TWO-COMPONENT HISTIDINE KINASE"/>
    <property type="match status" value="1"/>
</dbReference>
<evidence type="ECO:0000256" key="5">
    <source>
        <dbReference type="ARBA" id="ARBA00022679"/>
    </source>
</evidence>
<gene>
    <name evidence="9" type="ORF">IAA19_05895</name>
</gene>
<dbReference type="SUPFAM" id="SSF47384">
    <property type="entry name" value="Homodimeric domain of signal transducing histidine kinase"/>
    <property type="match status" value="1"/>
</dbReference>
<comment type="catalytic activity">
    <reaction evidence="1">
        <text>ATP + protein L-histidine = ADP + protein N-phospho-L-histidine.</text>
        <dbReference type="EC" id="2.7.13.3"/>
    </reaction>
</comment>
<dbReference type="CDD" id="cd00075">
    <property type="entry name" value="HATPase"/>
    <property type="match status" value="1"/>
</dbReference>
<dbReference type="SUPFAM" id="SSF55874">
    <property type="entry name" value="ATPase domain of HSP90 chaperone/DNA topoisomerase II/histidine kinase"/>
    <property type="match status" value="1"/>
</dbReference>
<dbReference type="Gene3D" id="1.10.287.130">
    <property type="match status" value="1"/>
</dbReference>
<feature type="domain" description="Histidine kinase" evidence="8">
    <location>
        <begin position="75"/>
        <end position="284"/>
    </location>
</feature>
<evidence type="ECO:0000256" key="3">
    <source>
        <dbReference type="ARBA" id="ARBA00012438"/>
    </source>
</evidence>
<dbReference type="EC" id="2.7.13.3" evidence="3"/>
<dbReference type="Pfam" id="PF02518">
    <property type="entry name" value="HATPase_c"/>
    <property type="match status" value="1"/>
</dbReference>
<keyword evidence="6 9" id="KW-0418">Kinase</keyword>
<dbReference type="Pfam" id="PF00512">
    <property type="entry name" value="HisKA"/>
    <property type="match status" value="1"/>
</dbReference>
<dbReference type="InterPro" id="IPR003661">
    <property type="entry name" value="HisK_dim/P_dom"/>
</dbReference>
<evidence type="ECO:0000313" key="9">
    <source>
        <dbReference type="EMBL" id="HIZ46535.1"/>
    </source>
</evidence>
<protein>
    <recommendedName>
        <fullName evidence="3">histidine kinase</fullName>
        <ecNumber evidence="3">2.7.13.3</ecNumber>
    </recommendedName>
</protein>
<dbReference type="Proteomes" id="UP000824062">
    <property type="component" value="Unassembled WGS sequence"/>
</dbReference>
<comment type="subcellular location">
    <subcellularLocation>
        <location evidence="2">Cell membrane</location>
    </subcellularLocation>
</comment>
<dbReference type="InterPro" id="IPR003594">
    <property type="entry name" value="HATPase_dom"/>
</dbReference>
<evidence type="ECO:0000256" key="2">
    <source>
        <dbReference type="ARBA" id="ARBA00004236"/>
    </source>
</evidence>
<dbReference type="AlphaFoldDB" id="A0A9D2JDM4"/>
<dbReference type="EMBL" id="DXBM01000050">
    <property type="protein sequence ID" value="HIZ46535.1"/>
    <property type="molecule type" value="Genomic_DNA"/>
</dbReference>
<reference evidence="9" key="2">
    <citation type="submission" date="2021-04" db="EMBL/GenBank/DDBJ databases">
        <authorList>
            <person name="Gilroy R."/>
        </authorList>
    </citation>
    <scope>NUCLEOTIDE SEQUENCE</scope>
    <source>
        <strain evidence="9">ChiHjej12B11-14209</strain>
    </source>
</reference>
<accession>A0A9D2JDM4</accession>
<keyword evidence="5" id="KW-0808">Transferase</keyword>
<dbReference type="PANTHER" id="PTHR43711:SF1">
    <property type="entry name" value="HISTIDINE KINASE 1"/>
    <property type="match status" value="1"/>
</dbReference>
<evidence type="ECO:0000256" key="1">
    <source>
        <dbReference type="ARBA" id="ARBA00000085"/>
    </source>
</evidence>
<evidence type="ECO:0000256" key="6">
    <source>
        <dbReference type="ARBA" id="ARBA00022777"/>
    </source>
</evidence>
<evidence type="ECO:0000313" key="10">
    <source>
        <dbReference type="Proteomes" id="UP000824062"/>
    </source>
</evidence>
<keyword evidence="4" id="KW-0597">Phosphoprotein</keyword>
<dbReference type="InterPro" id="IPR050736">
    <property type="entry name" value="Sensor_HK_Regulatory"/>
</dbReference>